<dbReference type="GO" id="GO:0005881">
    <property type="term" value="C:cytoplasmic microtubule"/>
    <property type="evidence" value="ECO:0007669"/>
    <property type="project" value="TreeGrafter"/>
</dbReference>
<dbReference type="PANTHER" id="PTHR21567:SF42">
    <property type="entry name" value="TOG ARRAY REGULATOR OF AXONEMAL MICROTUBULES PROTEIN 2"/>
    <property type="match status" value="1"/>
</dbReference>
<dbReference type="PANTHER" id="PTHR21567">
    <property type="entry name" value="CLASP"/>
    <property type="match status" value="1"/>
</dbReference>
<keyword evidence="3" id="KW-1185">Reference proteome</keyword>
<accession>A0A7L1CZK4</accession>
<feature type="domain" description="CLASP N-terminal" evidence="1">
    <location>
        <begin position="3"/>
        <end position="183"/>
    </location>
</feature>
<feature type="non-terminal residue" evidence="2">
    <location>
        <position position="211"/>
    </location>
</feature>
<dbReference type="Gene3D" id="1.25.10.10">
    <property type="entry name" value="Leucine-rich Repeat Variant"/>
    <property type="match status" value="1"/>
</dbReference>
<dbReference type="InterPro" id="IPR011989">
    <property type="entry name" value="ARM-like"/>
</dbReference>
<feature type="non-terminal residue" evidence="2">
    <location>
        <position position="1"/>
    </location>
</feature>
<name>A0A7L1CZK4_9PASS</name>
<dbReference type="AlphaFoldDB" id="A0A7L1CZK4"/>
<dbReference type="InterPro" id="IPR016024">
    <property type="entry name" value="ARM-type_fold"/>
</dbReference>
<organism evidence="2 3">
    <name type="scientific">Serilophus lunatus</name>
    <name type="common">silver-breasted broadbill</name>
    <dbReference type="NCBI Taxonomy" id="239386"/>
    <lineage>
        <taxon>Eukaryota</taxon>
        <taxon>Metazoa</taxon>
        <taxon>Chordata</taxon>
        <taxon>Craniata</taxon>
        <taxon>Vertebrata</taxon>
        <taxon>Euteleostomi</taxon>
        <taxon>Archelosauria</taxon>
        <taxon>Archosauria</taxon>
        <taxon>Dinosauria</taxon>
        <taxon>Saurischia</taxon>
        <taxon>Theropoda</taxon>
        <taxon>Coelurosauria</taxon>
        <taxon>Aves</taxon>
        <taxon>Neognathae</taxon>
        <taxon>Neoaves</taxon>
        <taxon>Telluraves</taxon>
        <taxon>Australaves</taxon>
        <taxon>Passeriformes</taxon>
        <taxon>Eurylaimidae</taxon>
        <taxon>Serilophus</taxon>
    </lineage>
</organism>
<dbReference type="InterPro" id="IPR024395">
    <property type="entry name" value="CLASP_N_dom"/>
</dbReference>
<dbReference type="EMBL" id="VXBA01002423">
    <property type="protein sequence ID" value="NXM70590.1"/>
    <property type="molecule type" value="Genomic_DNA"/>
</dbReference>
<proteinExistence type="predicted"/>
<dbReference type="OrthoDB" id="63891at2759"/>
<reference evidence="2 3" key="1">
    <citation type="submission" date="2019-09" db="EMBL/GenBank/DDBJ databases">
        <title>Bird 10,000 Genomes (B10K) Project - Family phase.</title>
        <authorList>
            <person name="Zhang G."/>
        </authorList>
    </citation>
    <scope>NUCLEOTIDE SEQUENCE [LARGE SCALE GENOMIC DNA]</scope>
    <source>
        <strain evidence="2">B10K-DU-002-03</strain>
        <tissue evidence="2">Muscle</tissue>
    </source>
</reference>
<gene>
    <name evidence="2" type="primary">Togaram2_0</name>
    <name evidence="2" type="ORF">SERLUN_R06309</name>
</gene>
<comment type="caution">
    <text evidence="2">The sequence shown here is derived from an EMBL/GenBank/DDBJ whole genome shotgun (WGS) entry which is preliminary data.</text>
</comment>
<protein>
    <submittedName>
        <fullName evidence="2">TGRM2 protein</fullName>
    </submittedName>
</protein>
<dbReference type="SUPFAM" id="SSF48371">
    <property type="entry name" value="ARM repeat"/>
    <property type="match status" value="1"/>
</dbReference>
<dbReference type="GO" id="GO:0008017">
    <property type="term" value="F:microtubule binding"/>
    <property type="evidence" value="ECO:0007669"/>
    <property type="project" value="TreeGrafter"/>
</dbReference>
<dbReference type="Proteomes" id="UP000553648">
    <property type="component" value="Unassembled WGS sequence"/>
</dbReference>
<dbReference type="GO" id="GO:0005929">
    <property type="term" value="C:cilium"/>
    <property type="evidence" value="ECO:0007669"/>
    <property type="project" value="TreeGrafter"/>
</dbReference>
<dbReference type="GO" id="GO:0000226">
    <property type="term" value="P:microtubule cytoskeleton organization"/>
    <property type="evidence" value="ECO:0007669"/>
    <property type="project" value="TreeGrafter"/>
</dbReference>
<dbReference type="Pfam" id="PF12348">
    <property type="entry name" value="CLASP_N"/>
    <property type="match status" value="1"/>
</dbReference>
<evidence type="ECO:0000313" key="2">
    <source>
        <dbReference type="EMBL" id="NXM70590.1"/>
    </source>
</evidence>
<evidence type="ECO:0000259" key="1">
    <source>
        <dbReference type="Pfam" id="PF12348"/>
    </source>
</evidence>
<sequence length="211" mass="23639">EKEMLDALTQLSSDDWELKEKGLLSIKCLATSHPKVLLWRHREVSLAVTKEVTNLHSKVSHTAIVTLGELFTALKKNMDPAADEISWILLQMVSNSPDFVQKAASQTLGIMVENVTPARAMTSLMDIAVQSRLGLVRKCAAEHLLTVMEKIGVKKLAGTPARAKKLVQVVVKLAQDCQKDTRHYGWKMLQMLRSHEKLNKFLEQSVSKNEL</sequence>
<evidence type="ECO:0000313" key="3">
    <source>
        <dbReference type="Proteomes" id="UP000553648"/>
    </source>
</evidence>